<dbReference type="GO" id="GO:0016020">
    <property type="term" value="C:membrane"/>
    <property type="evidence" value="ECO:0007669"/>
    <property type="project" value="UniProtKB-SubCell"/>
</dbReference>
<dbReference type="InterPro" id="IPR000276">
    <property type="entry name" value="GPCR_Rhodpsn"/>
</dbReference>
<feature type="transmembrane region" description="Helical" evidence="5">
    <location>
        <begin position="274"/>
        <end position="295"/>
    </location>
</feature>
<evidence type="ECO:0000313" key="7">
    <source>
        <dbReference type="Proteomes" id="UP000030665"/>
    </source>
</evidence>
<dbReference type="AlphaFoldDB" id="A0A077YXH6"/>
<feature type="transmembrane region" description="Helical" evidence="5">
    <location>
        <begin position="33"/>
        <end position="52"/>
    </location>
</feature>
<accession>A0A077YXH6</accession>
<organism evidence="6 7">
    <name type="scientific">Trichuris trichiura</name>
    <name type="common">Whipworm</name>
    <name type="synonym">Trichocephalus trichiurus</name>
    <dbReference type="NCBI Taxonomy" id="36087"/>
    <lineage>
        <taxon>Eukaryota</taxon>
        <taxon>Metazoa</taxon>
        <taxon>Ecdysozoa</taxon>
        <taxon>Nematoda</taxon>
        <taxon>Enoplea</taxon>
        <taxon>Dorylaimia</taxon>
        <taxon>Trichinellida</taxon>
        <taxon>Trichuridae</taxon>
        <taxon>Trichuris</taxon>
    </lineage>
</organism>
<gene>
    <name evidence="6" type="ORF">TTRE_0000103901</name>
</gene>
<dbReference type="EMBL" id="HG805831">
    <property type="protein sequence ID" value="CDW52777.1"/>
    <property type="molecule type" value="Genomic_DNA"/>
</dbReference>
<feature type="transmembrane region" description="Helical" evidence="5">
    <location>
        <begin position="144"/>
        <end position="167"/>
    </location>
</feature>
<dbReference type="GO" id="GO:0004930">
    <property type="term" value="F:G protein-coupled receptor activity"/>
    <property type="evidence" value="ECO:0007669"/>
    <property type="project" value="InterPro"/>
</dbReference>
<dbReference type="Proteomes" id="UP000030665">
    <property type="component" value="Unassembled WGS sequence"/>
</dbReference>
<dbReference type="Pfam" id="PF10320">
    <property type="entry name" value="7TM_GPCR_Srsx"/>
    <property type="match status" value="1"/>
</dbReference>
<dbReference type="OrthoDB" id="5918427at2759"/>
<reference evidence="6" key="2">
    <citation type="submission" date="2014-03" db="EMBL/GenBank/DDBJ databases">
        <title>The whipworm genome and dual-species transcriptomics of an intimate host-pathogen interaction.</title>
        <authorList>
            <person name="Foth B.J."/>
            <person name="Tsai I.J."/>
            <person name="Reid A.J."/>
            <person name="Bancroft A.J."/>
            <person name="Nichol S."/>
            <person name="Tracey A."/>
            <person name="Holroyd N."/>
            <person name="Cotton J.A."/>
            <person name="Stanley E.J."/>
            <person name="Zarowiecki M."/>
            <person name="Liu J.Z."/>
            <person name="Huckvale T."/>
            <person name="Cooper P.J."/>
            <person name="Grencis R.K."/>
            <person name="Berriman M."/>
        </authorList>
    </citation>
    <scope>NUCLEOTIDE SEQUENCE [LARGE SCALE GENOMIC DNA]</scope>
</reference>
<keyword evidence="7" id="KW-1185">Reference proteome</keyword>
<keyword evidence="4 5" id="KW-0472">Membrane</keyword>
<evidence type="ECO:0000256" key="5">
    <source>
        <dbReference type="SAM" id="Phobius"/>
    </source>
</evidence>
<evidence type="ECO:0000256" key="3">
    <source>
        <dbReference type="ARBA" id="ARBA00022989"/>
    </source>
</evidence>
<dbReference type="InterPro" id="IPR019424">
    <property type="entry name" value="7TM_GPCR_Srsx"/>
</dbReference>
<feature type="transmembrane region" description="Helical" evidence="5">
    <location>
        <begin position="61"/>
        <end position="84"/>
    </location>
</feature>
<dbReference type="PANTHER" id="PTHR23360">
    <property type="entry name" value="G-PROTEIN COUPLED RECEPTORS FAMILY 1 PROFILE DOMAIN-CONTAINING PROTEIN-RELATED"/>
    <property type="match status" value="1"/>
</dbReference>
<evidence type="ECO:0000256" key="1">
    <source>
        <dbReference type="ARBA" id="ARBA00004370"/>
    </source>
</evidence>
<proteinExistence type="predicted"/>
<feature type="transmembrane region" description="Helical" evidence="5">
    <location>
        <begin position="234"/>
        <end position="254"/>
    </location>
</feature>
<dbReference type="InterPro" id="IPR047130">
    <property type="entry name" value="7TM_GPCR_Srsx_nematod"/>
</dbReference>
<comment type="subcellular location">
    <subcellularLocation>
        <location evidence="1">Membrane</location>
    </subcellularLocation>
</comment>
<reference evidence="6" key="1">
    <citation type="submission" date="2014-01" db="EMBL/GenBank/DDBJ databases">
        <authorList>
            <person name="Aslett M."/>
        </authorList>
    </citation>
    <scope>NUCLEOTIDE SEQUENCE</scope>
</reference>
<name>A0A077YXH6_TRITR</name>
<dbReference type="SMART" id="SM01381">
    <property type="entry name" value="7TM_GPCR_Srsx"/>
    <property type="match status" value="1"/>
</dbReference>
<keyword evidence="3 5" id="KW-1133">Transmembrane helix</keyword>
<evidence type="ECO:0000256" key="2">
    <source>
        <dbReference type="ARBA" id="ARBA00022692"/>
    </source>
</evidence>
<evidence type="ECO:0000256" key="4">
    <source>
        <dbReference type="ARBA" id="ARBA00023136"/>
    </source>
</evidence>
<dbReference type="Gene3D" id="1.20.1070.10">
    <property type="entry name" value="Rhodopsin 7-helix transmembrane proteins"/>
    <property type="match status" value="1"/>
</dbReference>
<protein>
    <submittedName>
        <fullName evidence="6">7TM GPCR Srsx domain containing protein</fullName>
    </submittedName>
</protein>
<feature type="transmembrane region" description="Helical" evidence="5">
    <location>
        <begin position="104"/>
        <end position="123"/>
    </location>
</feature>
<feature type="transmembrane region" description="Helical" evidence="5">
    <location>
        <begin position="187"/>
        <end position="213"/>
    </location>
</feature>
<sequence>MKAEIENCTFDNETREHVVMVLRSMGVINRIDIFLGIFVSILSSISTSAIMIDKNLRRKNAYLLTAFLCVGYFIHGIGIIIRAALAMHQSYYHIDKPQTQLDCFYQWICAVLGAEIIIDVSFLTAADRCIAVFNPVMYRKQSKWWWIGSQLLIVSVHIIFATVRHATSTSQECIPLCVLLTAVELHVAVAMMIEFNIIVTATLLIYIFLIVWAKWSIRKVASQGGNAAAKRKQLKWKLIVTFALNVVVYTLTMFTGNTAITTAGMIEDYELAMLLLKIGTVDHLSGLASLCVLFFRIREFRHAVLALLRLREAATITTSSSRLEQTVTSTKITAKEKQ</sequence>
<evidence type="ECO:0000313" key="6">
    <source>
        <dbReference type="EMBL" id="CDW52777.1"/>
    </source>
</evidence>
<keyword evidence="2 5" id="KW-0812">Transmembrane</keyword>
<dbReference type="SUPFAM" id="SSF81321">
    <property type="entry name" value="Family A G protein-coupled receptor-like"/>
    <property type="match status" value="1"/>
</dbReference>